<organism evidence="1 2">
    <name type="scientific">Penicillium olsonii</name>
    <dbReference type="NCBI Taxonomy" id="99116"/>
    <lineage>
        <taxon>Eukaryota</taxon>
        <taxon>Fungi</taxon>
        <taxon>Dikarya</taxon>
        <taxon>Ascomycota</taxon>
        <taxon>Pezizomycotina</taxon>
        <taxon>Eurotiomycetes</taxon>
        <taxon>Eurotiomycetidae</taxon>
        <taxon>Eurotiales</taxon>
        <taxon>Aspergillaceae</taxon>
        <taxon>Penicillium</taxon>
    </lineage>
</organism>
<proteinExistence type="predicted"/>
<comment type="caution">
    <text evidence="1">The sequence shown here is derived from an EMBL/GenBank/DDBJ whole genome shotgun (WGS) entry which is preliminary data.</text>
</comment>
<keyword evidence="2" id="KW-1185">Reference proteome</keyword>
<dbReference type="AlphaFoldDB" id="A0A9W4HJ37"/>
<protein>
    <submittedName>
        <fullName evidence="1">Uncharacterized protein</fullName>
    </submittedName>
</protein>
<reference evidence="1" key="1">
    <citation type="submission" date="2021-07" db="EMBL/GenBank/DDBJ databases">
        <authorList>
            <person name="Branca A.L. A."/>
        </authorList>
    </citation>
    <scope>NUCLEOTIDE SEQUENCE</scope>
</reference>
<evidence type="ECO:0000313" key="1">
    <source>
        <dbReference type="EMBL" id="CAG8027780.1"/>
    </source>
</evidence>
<name>A0A9W4HJ37_PENOL</name>
<accession>A0A9W4HJ37</accession>
<dbReference type="OrthoDB" id="3204049at2759"/>
<dbReference type="EMBL" id="CAJVOS010000015">
    <property type="protein sequence ID" value="CAG8027780.1"/>
    <property type="molecule type" value="Genomic_DNA"/>
</dbReference>
<dbReference type="Proteomes" id="UP001153618">
    <property type="component" value="Unassembled WGS sequence"/>
</dbReference>
<sequence length="356" mass="40260">MHLDHKIPWNTTASHFKLVRSNPHFTPRRTNLFPRNQSSQSNDLKHFTRVLVSTIREFSTTERAKYSLDMQTASLSDFELFSNELLTYPERKFRLGEYSSNSALHNPLSADYQHLQYWVTRAESEDGSSHGYTTGDADLADAVKMLLTIASSGSEKMSTDDSEDLGMQAMNALLRLSGHPKIPLSDLDSLSWGHSFGVNHVPDLALQIYMLINIVDAVMTRVDGGAGINDQAEISLLELDAFTYFTRNALADYDYPAQHIPHRHFWFGLGVDEGWAGPESVSGRTGHSAVTDPLAHREPVLVDVREGLKEYLKMCFGLMYRYDVLLREWCGDQNADQWWEEAILQNLRSMGGIKNL</sequence>
<gene>
    <name evidence="1" type="ORF">POLS_LOCUS2618</name>
</gene>
<evidence type="ECO:0000313" key="2">
    <source>
        <dbReference type="Proteomes" id="UP001153618"/>
    </source>
</evidence>